<dbReference type="STRING" id="592029.DDD_3601"/>
<dbReference type="HOGENOM" id="CLU_3273535_0_0_10"/>
<dbReference type="EMBL" id="CP001397">
    <property type="protein sequence ID" value="AGC78728.1"/>
    <property type="molecule type" value="Genomic_DNA"/>
</dbReference>
<proteinExistence type="predicted"/>
<evidence type="ECO:0000313" key="1">
    <source>
        <dbReference type="EMBL" id="AGC78728.1"/>
    </source>
</evidence>
<sequence>MRLESIAVDWPDTFSSWYFLSVHEMSRMVSRNTAFAKAELL</sequence>
<accession>L7WIA0</accession>
<dbReference type="KEGG" id="ndo:DDD_3601"/>
<reference evidence="1 2" key="1">
    <citation type="journal article" date="2013" name="Genome Biol. Evol.">
        <title>Genomic makeup of the marine flavobacterium Nonlabens (Donghaeana) dokdonensis DSW-6 and identification of a novel class of rhodopsins.</title>
        <authorList>
            <person name="Kwon S.K."/>
            <person name="Kim B.K."/>
            <person name="Song J.Y."/>
            <person name="Kwak M.J."/>
            <person name="Lee C.H."/>
            <person name="Yoon J.H."/>
            <person name="Oh T.K."/>
            <person name="Kim J.F."/>
        </authorList>
    </citation>
    <scope>NUCLEOTIDE SEQUENCE [LARGE SCALE GENOMIC DNA]</scope>
    <source>
        <strain evidence="2">DSM 17205 / KCTC 12402 / DSW-6</strain>
    </source>
</reference>
<evidence type="ECO:0000313" key="2">
    <source>
        <dbReference type="Proteomes" id="UP000011173"/>
    </source>
</evidence>
<name>L7WIA0_NONDD</name>
<protein>
    <submittedName>
        <fullName evidence="1">Uncharacterized protein</fullName>
    </submittedName>
</protein>
<gene>
    <name evidence="1" type="ordered locus">DDD_3601</name>
</gene>
<dbReference type="AlphaFoldDB" id="L7WIA0"/>
<dbReference type="Proteomes" id="UP000011173">
    <property type="component" value="Chromosome"/>
</dbReference>
<organism evidence="1 2">
    <name type="scientific">Nonlabens dokdonensis (strain DSM 17205 / KCTC 12402 / DSW-6)</name>
    <name type="common">Donghaeana dokdonensis</name>
    <dbReference type="NCBI Taxonomy" id="592029"/>
    <lineage>
        <taxon>Bacteria</taxon>
        <taxon>Pseudomonadati</taxon>
        <taxon>Bacteroidota</taxon>
        <taxon>Flavobacteriia</taxon>
        <taxon>Flavobacteriales</taxon>
        <taxon>Flavobacteriaceae</taxon>
        <taxon>Nonlabens</taxon>
    </lineage>
</organism>